<proteinExistence type="predicted"/>
<keyword evidence="2" id="KW-0812">Transmembrane</keyword>
<evidence type="ECO:0000256" key="1">
    <source>
        <dbReference type="SAM" id="MobiDB-lite"/>
    </source>
</evidence>
<dbReference type="AlphaFoldDB" id="A0A0P0XB23"/>
<reference evidence="3 4" key="2">
    <citation type="journal article" date="2013" name="Plant Cell Physiol.">
        <title>Rice Annotation Project Database (RAP-DB): an integrative and interactive database for rice genomics.</title>
        <authorList>
            <person name="Sakai H."/>
            <person name="Lee S.S."/>
            <person name="Tanaka T."/>
            <person name="Numa H."/>
            <person name="Kim J."/>
            <person name="Kawahara Y."/>
            <person name="Wakimoto H."/>
            <person name="Yang C.C."/>
            <person name="Iwamoto M."/>
            <person name="Abe T."/>
            <person name="Yamada Y."/>
            <person name="Muto A."/>
            <person name="Inokuchi H."/>
            <person name="Ikemura T."/>
            <person name="Matsumoto T."/>
            <person name="Sasaki T."/>
            <person name="Itoh T."/>
        </authorList>
    </citation>
    <scope>NUCLEOTIDE SEQUENCE [LARGE SCALE GENOMIC DNA]</scope>
    <source>
        <strain evidence="4">cv. Nipponbare</strain>
    </source>
</reference>
<sequence>MQRRGKTERSDADDGRAAGGRVGCGRAWGHGQAWRRPRRMRPGAGAAALDAAGLQLFLLGFWLLESVQARKNSMAVLGASWAGH</sequence>
<feature type="compositionally biased region" description="Gly residues" evidence="1">
    <location>
        <begin position="17"/>
        <end position="28"/>
    </location>
</feature>
<feature type="region of interest" description="Disordered" evidence="1">
    <location>
        <begin position="1"/>
        <end position="39"/>
    </location>
</feature>
<name>A0A0P0XB23_ORYSJ</name>
<evidence type="ECO:0000313" key="4">
    <source>
        <dbReference type="Proteomes" id="UP000059680"/>
    </source>
</evidence>
<keyword evidence="2" id="KW-0472">Membrane</keyword>
<gene>
    <name evidence="3" type="ordered locus">Os08g0119450</name>
    <name evidence="3" type="ORF">OSNPB_080119450</name>
</gene>
<evidence type="ECO:0000256" key="2">
    <source>
        <dbReference type="SAM" id="Phobius"/>
    </source>
</evidence>
<organism evidence="3 4">
    <name type="scientific">Oryza sativa subsp. japonica</name>
    <name type="common">Rice</name>
    <dbReference type="NCBI Taxonomy" id="39947"/>
    <lineage>
        <taxon>Eukaryota</taxon>
        <taxon>Viridiplantae</taxon>
        <taxon>Streptophyta</taxon>
        <taxon>Embryophyta</taxon>
        <taxon>Tracheophyta</taxon>
        <taxon>Spermatophyta</taxon>
        <taxon>Magnoliopsida</taxon>
        <taxon>Liliopsida</taxon>
        <taxon>Poales</taxon>
        <taxon>Poaceae</taxon>
        <taxon>BOP clade</taxon>
        <taxon>Oryzoideae</taxon>
        <taxon>Oryzeae</taxon>
        <taxon>Oryzinae</taxon>
        <taxon>Oryza</taxon>
        <taxon>Oryza sativa</taxon>
    </lineage>
</organism>
<dbReference type="PaxDb" id="39947-A0A0P0XB23"/>
<reference evidence="4" key="1">
    <citation type="journal article" date="2005" name="Nature">
        <title>The map-based sequence of the rice genome.</title>
        <authorList>
            <consortium name="International rice genome sequencing project (IRGSP)"/>
            <person name="Matsumoto T."/>
            <person name="Wu J."/>
            <person name="Kanamori H."/>
            <person name="Katayose Y."/>
            <person name="Fujisawa M."/>
            <person name="Namiki N."/>
            <person name="Mizuno H."/>
            <person name="Yamamoto K."/>
            <person name="Antonio B.A."/>
            <person name="Baba T."/>
            <person name="Sakata K."/>
            <person name="Nagamura Y."/>
            <person name="Aoki H."/>
            <person name="Arikawa K."/>
            <person name="Arita K."/>
            <person name="Bito T."/>
            <person name="Chiden Y."/>
            <person name="Fujitsuka N."/>
            <person name="Fukunaka R."/>
            <person name="Hamada M."/>
            <person name="Harada C."/>
            <person name="Hayashi A."/>
            <person name="Hijishita S."/>
            <person name="Honda M."/>
            <person name="Hosokawa S."/>
            <person name="Ichikawa Y."/>
            <person name="Idonuma A."/>
            <person name="Iijima M."/>
            <person name="Ikeda M."/>
            <person name="Ikeno M."/>
            <person name="Ito K."/>
            <person name="Ito S."/>
            <person name="Ito T."/>
            <person name="Ito Y."/>
            <person name="Ito Y."/>
            <person name="Iwabuchi A."/>
            <person name="Kamiya K."/>
            <person name="Karasawa W."/>
            <person name="Kurita K."/>
            <person name="Katagiri S."/>
            <person name="Kikuta A."/>
            <person name="Kobayashi H."/>
            <person name="Kobayashi N."/>
            <person name="Machita K."/>
            <person name="Maehara T."/>
            <person name="Masukawa M."/>
            <person name="Mizubayashi T."/>
            <person name="Mukai Y."/>
            <person name="Nagasaki H."/>
            <person name="Nagata Y."/>
            <person name="Naito S."/>
            <person name="Nakashima M."/>
            <person name="Nakama Y."/>
            <person name="Nakamichi Y."/>
            <person name="Nakamura M."/>
            <person name="Meguro A."/>
            <person name="Negishi M."/>
            <person name="Ohta I."/>
            <person name="Ohta T."/>
            <person name="Okamoto M."/>
            <person name="Ono N."/>
            <person name="Saji S."/>
            <person name="Sakaguchi M."/>
            <person name="Sakai K."/>
            <person name="Shibata M."/>
            <person name="Shimokawa T."/>
            <person name="Song J."/>
            <person name="Takazaki Y."/>
            <person name="Terasawa K."/>
            <person name="Tsugane M."/>
            <person name="Tsuji K."/>
            <person name="Ueda S."/>
            <person name="Waki K."/>
            <person name="Yamagata H."/>
            <person name="Yamamoto M."/>
            <person name="Yamamoto S."/>
            <person name="Yamane H."/>
            <person name="Yoshiki S."/>
            <person name="Yoshihara R."/>
            <person name="Yukawa K."/>
            <person name="Zhong H."/>
            <person name="Yano M."/>
            <person name="Yuan Q."/>
            <person name="Ouyang S."/>
            <person name="Liu J."/>
            <person name="Jones K.M."/>
            <person name="Gansberger K."/>
            <person name="Moffat K."/>
            <person name="Hill J."/>
            <person name="Bera J."/>
            <person name="Fadrosh D."/>
            <person name="Jin S."/>
            <person name="Johri S."/>
            <person name="Kim M."/>
            <person name="Overton L."/>
            <person name="Reardon M."/>
            <person name="Tsitrin T."/>
            <person name="Vuong H."/>
            <person name="Weaver B."/>
            <person name="Ciecko A."/>
            <person name="Tallon L."/>
            <person name="Jackson J."/>
            <person name="Pai G."/>
            <person name="Aken S.V."/>
            <person name="Utterback T."/>
            <person name="Reidmuller S."/>
            <person name="Feldblyum T."/>
            <person name="Hsiao J."/>
            <person name="Zismann V."/>
            <person name="Iobst S."/>
            <person name="de Vazeille A.R."/>
            <person name="Buell C.R."/>
            <person name="Ying K."/>
            <person name="Li Y."/>
            <person name="Lu T."/>
            <person name="Huang Y."/>
            <person name="Zhao Q."/>
            <person name="Feng Q."/>
            <person name="Zhang L."/>
            <person name="Zhu J."/>
            <person name="Weng Q."/>
            <person name="Mu J."/>
            <person name="Lu Y."/>
            <person name="Fan D."/>
            <person name="Liu Y."/>
            <person name="Guan J."/>
            <person name="Zhang Y."/>
            <person name="Yu S."/>
            <person name="Liu X."/>
            <person name="Zhang Y."/>
            <person name="Hong G."/>
            <person name="Han B."/>
            <person name="Choisne N."/>
            <person name="Demange N."/>
            <person name="Orjeda G."/>
            <person name="Samain S."/>
            <person name="Cattolico L."/>
            <person name="Pelletier E."/>
            <person name="Couloux A."/>
            <person name="Segurens B."/>
            <person name="Wincker P."/>
            <person name="D'Hont A."/>
            <person name="Scarpelli C."/>
            <person name="Weissenbach J."/>
            <person name="Salanoubat M."/>
            <person name="Quetier F."/>
            <person name="Yu Y."/>
            <person name="Kim H.R."/>
            <person name="Rambo T."/>
            <person name="Currie J."/>
            <person name="Collura K."/>
            <person name="Luo M."/>
            <person name="Yang T."/>
            <person name="Ammiraju J.S.S."/>
            <person name="Engler F."/>
            <person name="Soderlund C."/>
            <person name="Wing R.A."/>
            <person name="Palmer L.E."/>
            <person name="de la Bastide M."/>
            <person name="Spiegel L."/>
            <person name="Nascimento L."/>
            <person name="Zutavern T."/>
            <person name="O'Shaughnessy A."/>
            <person name="Dike S."/>
            <person name="Dedhia N."/>
            <person name="Preston R."/>
            <person name="Balija V."/>
            <person name="McCombie W.R."/>
            <person name="Chow T."/>
            <person name="Chen H."/>
            <person name="Chung M."/>
            <person name="Chen C."/>
            <person name="Shaw J."/>
            <person name="Wu H."/>
            <person name="Hsiao K."/>
            <person name="Chao Y."/>
            <person name="Chu M."/>
            <person name="Cheng C."/>
            <person name="Hour A."/>
            <person name="Lee P."/>
            <person name="Lin S."/>
            <person name="Lin Y."/>
            <person name="Liou J."/>
            <person name="Liu S."/>
            <person name="Hsing Y."/>
            <person name="Raghuvanshi S."/>
            <person name="Mohanty A."/>
            <person name="Bharti A.K."/>
            <person name="Gaur A."/>
            <person name="Gupta V."/>
            <person name="Kumar D."/>
            <person name="Ravi V."/>
            <person name="Vij S."/>
            <person name="Kapur A."/>
            <person name="Khurana P."/>
            <person name="Khurana P."/>
            <person name="Khurana J.P."/>
            <person name="Tyagi A.K."/>
            <person name="Gaikwad K."/>
            <person name="Singh A."/>
            <person name="Dalal V."/>
            <person name="Srivastava S."/>
            <person name="Dixit A."/>
            <person name="Pal A.K."/>
            <person name="Ghazi I.A."/>
            <person name="Yadav M."/>
            <person name="Pandit A."/>
            <person name="Bhargava A."/>
            <person name="Sureshbabu K."/>
            <person name="Batra K."/>
            <person name="Sharma T.R."/>
            <person name="Mohapatra T."/>
            <person name="Singh N.K."/>
            <person name="Messing J."/>
            <person name="Nelson A.B."/>
            <person name="Fuks G."/>
            <person name="Kavchok S."/>
            <person name="Keizer G."/>
            <person name="Linton E."/>
            <person name="Llaca V."/>
            <person name="Song R."/>
            <person name="Tanyolac B."/>
            <person name="Young S."/>
            <person name="Ho-Il K."/>
            <person name="Hahn J.H."/>
            <person name="Sangsakoo G."/>
            <person name="Vanavichit A."/>
            <person name="de Mattos Luiz.A.T."/>
            <person name="Zimmer P.D."/>
            <person name="Malone G."/>
            <person name="Dellagostin O."/>
            <person name="de Oliveira A.C."/>
            <person name="Bevan M."/>
            <person name="Bancroft I."/>
            <person name="Minx P."/>
            <person name="Cordum H."/>
            <person name="Wilson R."/>
            <person name="Cheng Z."/>
            <person name="Jin W."/>
            <person name="Jiang J."/>
            <person name="Leong S.A."/>
            <person name="Iwama H."/>
            <person name="Gojobori T."/>
            <person name="Itoh T."/>
            <person name="Niimura Y."/>
            <person name="Fujii Y."/>
            <person name="Habara T."/>
            <person name="Sakai H."/>
            <person name="Sato Y."/>
            <person name="Wilson G."/>
            <person name="Kumar K."/>
            <person name="McCouch S."/>
            <person name="Juretic N."/>
            <person name="Hoen D."/>
            <person name="Wright S."/>
            <person name="Bruskiewich R."/>
            <person name="Bureau T."/>
            <person name="Miyao A."/>
            <person name="Hirochika H."/>
            <person name="Nishikawa T."/>
            <person name="Kadowaki K."/>
            <person name="Sugiura M."/>
            <person name="Burr B."/>
            <person name="Sasaki T."/>
        </authorList>
    </citation>
    <scope>NUCLEOTIDE SEQUENCE [LARGE SCALE GENOMIC DNA]</scope>
    <source>
        <strain evidence="4">cv. Nipponbare</strain>
    </source>
</reference>
<accession>A0A0P0XB23</accession>
<protein>
    <submittedName>
        <fullName evidence="3">Os08g0119450 protein</fullName>
    </submittedName>
</protein>
<keyword evidence="2" id="KW-1133">Transmembrane helix</keyword>
<dbReference type="Proteomes" id="UP000059680">
    <property type="component" value="Chromosome 8"/>
</dbReference>
<dbReference type="InParanoid" id="A0A0P0XB23"/>
<dbReference type="EMBL" id="AP014964">
    <property type="protein sequence ID" value="BAT03581.1"/>
    <property type="molecule type" value="Genomic_DNA"/>
</dbReference>
<feature type="transmembrane region" description="Helical" evidence="2">
    <location>
        <begin position="44"/>
        <end position="64"/>
    </location>
</feature>
<reference evidence="3 4" key="3">
    <citation type="journal article" date="2013" name="Rice">
        <title>Improvement of the Oryza sativa Nipponbare reference genome using next generation sequence and optical map data.</title>
        <authorList>
            <person name="Kawahara Y."/>
            <person name="de la Bastide M."/>
            <person name="Hamilton J.P."/>
            <person name="Kanamori H."/>
            <person name="McCombie W.R."/>
            <person name="Ouyang S."/>
            <person name="Schwartz D.C."/>
            <person name="Tanaka T."/>
            <person name="Wu J."/>
            <person name="Zhou S."/>
            <person name="Childs K.L."/>
            <person name="Davidson R.M."/>
            <person name="Lin H."/>
            <person name="Quesada-Ocampo L."/>
            <person name="Vaillancourt B."/>
            <person name="Sakai H."/>
            <person name="Lee S.S."/>
            <person name="Kim J."/>
            <person name="Numa H."/>
            <person name="Itoh T."/>
            <person name="Buell C.R."/>
            <person name="Matsumoto T."/>
        </authorList>
    </citation>
    <scope>NUCLEOTIDE SEQUENCE [LARGE SCALE GENOMIC DNA]</scope>
    <source>
        <strain evidence="4">cv. Nipponbare</strain>
    </source>
</reference>
<keyword evidence="4" id="KW-1185">Reference proteome</keyword>
<evidence type="ECO:0000313" key="3">
    <source>
        <dbReference type="EMBL" id="BAT03581.1"/>
    </source>
</evidence>
<feature type="compositionally biased region" description="Basic and acidic residues" evidence="1">
    <location>
        <begin position="1"/>
        <end position="16"/>
    </location>
</feature>